<dbReference type="NCBIfam" id="NF010093">
    <property type="entry name" value="PRK13579.1"/>
    <property type="match status" value="1"/>
</dbReference>
<organism evidence="10 11">
    <name type="scientific">Amphiplicatus metriothermophilus</name>
    <dbReference type="NCBI Taxonomy" id="1519374"/>
    <lineage>
        <taxon>Bacteria</taxon>
        <taxon>Pseudomonadati</taxon>
        <taxon>Pseudomonadota</taxon>
        <taxon>Alphaproteobacteria</taxon>
        <taxon>Parvularculales</taxon>
        <taxon>Parvularculaceae</taxon>
        <taxon>Amphiplicatus</taxon>
    </lineage>
</organism>
<keyword evidence="10" id="KW-0489">Methyltransferase</keyword>
<dbReference type="Gene3D" id="3.30.1360.120">
    <property type="entry name" value="Probable tRNA modification gtpase trme, domain 1"/>
    <property type="match status" value="1"/>
</dbReference>
<dbReference type="PANTHER" id="PTHR43757">
    <property type="entry name" value="AMINOMETHYLTRANSFERASE"/>
    <property type="match status" value="1"/>
</dbReference>
<evidence type="ECO:0000259" key="8">
    <source>
        <dbReference type="Pfam" id="PF01571"/>
    </source>
</evidence>
<dbReference type="NCBIfam" id="NF001567">
    <property type="entry name" value="PRK00389.1"/>
    <property type="match status" value="1"/>
</dbReference>
<dbReference type="InterPro" id="IPR029043">
    <property type="entry name" value="GcvT/YgfZ_C"/>
</dbReference>
<dbReference type="InterPro" id="IPR006222">
    <property type="entry name" value="GCVT_N"/>
</dbReference>
<dbReference type="Gene3D" id="4.10.1250.10">
    <property type="entry name" value="Aminomethyltransferase fragment"/>
    <property type="match status" value="1"/>
</dbReference>
<dbReference type="EC" id="2.1.2.10" evidence="2"/>
<dbReference type="PIRSF" id="PIRSF006487">
    <property type="entry name" value="GcvT"/>
    <property type="match status" value="1"/>
</dbReference>
<dbReference type="GO" id="GO:0032259">
    <property type="term" value="P:methylation"/>
    <property type="evidence" value="ECO:0007669"/>
    <property type="project" value="UniProtKB-KW"/>
</dbReference>
<evidence type="ECO:0000256" key="3">
    <source>
        <dbReference type="ARBA" id="ARBA00022576"/>
    </source>
</evidence>
<dbReference type="InterPro" id="IPR027266">
    <property type="entry name" value="TrmE/GcvT-like"/>
</dbReference>
<dbReference type="GO" id="GO:0004047">
    <property type="term" value="F:aminomethyltransferase activity"/>
    <property type="evidence" value="ECO:0007669"/>
    <property type="project" value="UniProtKB-EC"/>
</dbReference>
<dbReference type="Pfam" id="PF01571">
    <property type="entry name" value="GCV_T"/>
    <property type="match status" value="1"/>
</dbReference>
<feature type="binding site" evidence="7">
    <location>
        <position position="216"/>
    </location>
    <ligand>
        <name>substrate</name>
    </ligand>
</feature>
<dbReference type="NCBIfam" id="TIGR00528">
    <property type="entry name" value="gcvT"/>
    <property type="match status" value="1"/>
</dbReference>
<evidence type="ECO:0000256" key="6">
    <source>
        <dbReference type="ARBA" id="ARBA00047665"/>
    </source>
</evidence>
<proteinExistence type="inferred from homology"/>
<name>A0A239PJI0_9PROT</name>
<dbReference type="PANTHER" id="PTHR43757:SF2">
    <property type="entry name" value="AMINOMETHYLTRANSFERASE, MITOCHONDRIAL"/>
    <property type="match status" value="1"/>
</dbReference>
<dbReference type="InterPro" id="IPR006223">
    <property type="entry name" value="GcvT"/>
</dbReference>
<evidence type="ECO:0000256" key="4">
    <source>
        <dbReference type="ARBA" id="ARBA00022679"/>
    </source>
</evidence>
<evidence type="ECO:0000313" key="10">
    <source>
        <dbReference type="EMBL" id="SNT67787.1"/>
    </source>
</evidence>
<dbReference type="OrthoDB" id="9774591at2"/>
<accession>A0A239PJI0</accession>
<dbReference type="Proteomes" id="UP000198346">
    <property type="component" value="Unassembled WGS sequence"/>
</dbReference>
<comment type="catalytic activity">
    <reaction evidence="6">
        <text>N(6)-[(R)-S(8)-aminomethyldihydrolipoyl]-L-lysyl-[protein] + (6S)-5,6,7,8-tetrahydrofolate = N(6)-[(R)-dihydrolipoyl]-L-lysyl-[protein] + (6R)-5,10-methylene-5,6,7,8-tetrahydrofolate + NH4(+)</text>
        <dbReference type="Rhea" id="RHEA:16945"/>
        <dbReference type="Rhea" id="RHEA-COMP:10475"/>
        <dbReference type="Rhea" id="RHEA-COMP:10492"/>
        <dbReference type="ChEBI" id="CHEBI:15636"/>
        <dbReference type="ChEBI" id="CHEBI:28938"/>
        <dbReference type="ChEBI" id="CHEBI:57453"/>
        <dbReference type="ChEBI" id="CHEBI:83100"/>
        <dbReference type="ChEBI" id="CHEBI:83143"/>
        <dbReference type="EC" id="2.1.2.10"/>
    </reaction>
</comment>
<comment type="similarity">
    <text evidence="1">Belongs to the GcvT family.</text>
</comment>
<dbReference type="RefSeq" id="WP_089410798.1">
    <property type="nucleotide sequence ID" value="NZ_FZQA01000001.1"/>
</dbReference>
<dbReference type="SUPFAM" id="SSF103025">
    <property type="entry name" value="Folate-binding domain"/>
    <property type="match status" value="1"/>
</dbReference>
<evidence type="ECO:0000256" key="2">
    <source>
        <dbReference type="ARBA" id="ARBA00012616"/>
    </source>
</evidence>
<dbReference type="GO" id="GO:0008168">
    <property type="term" value="F:methyltransferase activity"/>
    <property type="evidence" value="ECO:0007669"/>
    <property type="project" value="UniProtKB-KW"/>
</dbReference>
<dbReference type="GO" id="GO:0008483">
    <property type="term" value="F:transaminase activity"/>
    <property type="evidence" value="ECO:0007669"/>
    <property type="project" value="UniProtKB-KW"/>
</dbReference>
<dbReference type="SUPFAM" id="SSF101790">
    <property type="entry name" value="Aminomethyltransferase beta-barrel domain"/>
    <property type="match status" value="1"/>
</dbReference>
<dbReference type="Gene3D" id="3.30.70.1400">
    <property type="entry name" value="Aminomethyltransferase beta-barrel domains"/>
    <property type="match status" value="1"/>
</dbReference>
<sequence length="387" mass="41480">MTIESLSDLKRTALHELHLELGAKMVPFAGYAMPVQYPDGVLKEHLHTREKAGLFDVSHMGQAFLRTTETPIGSEEAHRAVADAIETLVPGEIRKLKKGGLRYSVFLNDQGGILDDLMITRPEEDARQGALFLVVNAAVKDRDFDLLKEKLSGRTTLEILESRSLLAIQGPKAAGVVEALLPGSGAQGFMTMRARAWNGVEVFVSRCGYTGEDGFEISVPDTHAGDLARALLDHPDVAPAGLGARDSLRLEAGLCLYGHDIDETTSPVEADLAFAIGKRRREEGGFPGAARILKELAESPKRKRVGIRPEGRAPAREGTEIQTTDGVRIGVVTSGGFGPSVNGPVAMGYVAADFAAPGTALNLIVRGKALAARVVAMPFAPHRYFRG</sequence>
<keyword evidence="3" id="KW-0032">Aminotransferase</keyword>
<keyword evidence="11" id="KW-1185">Reference proteome</keyword>
<reference evidence="10 11" key="1">
    <citation type="submission" date="2017-07" db="EMBL/GenBank/DDBJ databases">
        <authorList>
            <person name="Sun Z.S."/>
            <person name="Albrecht U."/>
            <person name="Echele G."/>
            <person name="Lee C.C."/>
        </authorList>
    </citation>
    <scope>NUCLEOTIDE SEQUENCE [LARGE SCALE GENOMIC DNA]</scope>
    <source>
        <strain evidence="10 11">CGMCC 1.12710</strain>
    </source>
</reference>
<evidence type="ECO:0000256" key="1">
    <source>
        <dbReference type="ARBA" id="ARBA00008609"/>
    </source>
</evidence>
<protein>
    <recommendedName>
        <fullName evidence="2">aminomethyltransferase</fullName>
        <ecNumber evidence="2">2.1.2.10</ecNumber>
    </recommendedName>
    <alternativeName>
        <fullName evidence="5">Glycine cleavage system T protein</fullName>
    </alternativeName>
</protein>
<dbReference type="EMBL" id="FZQA01000001">
    <property type="protein sequence ID" value="SNT67787.1"/>
    <property type="molecule type" value="Genomic_DNA"/>
</dbReference>
<dbReference type="AlphaFoldDB" id="A0A239PJI0"/>
<evidence type="ECO:0000256" key="5">
    <source>
        <dbReference type="ARBA" id="ARBA00031395"/>
    </source>
</evidence>
<dbReference type="Gene3D" id="2.40.30.110">
    <property type="entry name" value="Aminomethyltransferase beta-barrel domains"/>
    <property type="match status" value="1"/>
</dbReference>
<keyword evidence="4 10" id="KW-0808">Transferase</keyword>
<evidence type="ECO:0000259" key="9">
    <source>
        <dbReference type="Pfam" id="PF08669"/>
    </source>
</evidence>
<evidence type="ECO:0000313" key="11">
    <source>
        <dbReference type="Proteomes" id="UP000198346"/>
    </source>
</evidence>
<dbReference type="Pfam" id="PF08669">
    <property type="entry name" value="GCV_T_C"/>
    <property type="match status" value="1"/>
</dbReference>
<dbReference type="GO" id="GO:0006546">
    <property type="term" value="P:glycine catabolic process"/>
    <property type="evidence" value="ECO:0007669"/>
    <property type="project" value="InterPro"/>
</dbReference>
<dbReference type="InterPro" id="IPR028896">
    <property type="entry name" value="GcvT/YgfZ/DmdA"/>
</dbReference>
<evidence type="ECO:0000256" key="7">
    <source>
        <dbReference type="PIRSR" id="PIRSR006487-1"/>
    </source>
</evidence>
<gene>
    <name evidence="10" type="ORF">SAMN06297382_0280</name>
</gene>
<feature type="domain" description="Aminomethyltransferase C-terminal" evidence="9">
    <location>
        <begin position="302"/>
        <end position="379"/>
    </location>
</feature>
<dbReference type="FunFam" id="4.10.1250.10:FF:000002">
    <property type="entry name" value="Aminomethyltransferase"/>
    <property type="match status" value="1"/>
</dbReference>
<feature type="domain" description="GCVT N-terminal" evidence="8">
    <location>
        <begin position="14"/>
        <end position="278"/>
    </location>
</feature>
<dbReference type="GO" id="GO:0005960">
    <property type="term" value="C:glycine cleavage complex"/>
    <property type="evidence" value="ECO:0007669"/>
    <property type="project" value="InterPro"/>
</dbReference>
<dbReference type="InterPro" id="IPR013977">
    <property type="entry name" value="GcvT_C"/>
</dbReference>